<proteinExistence type="predicted"/>
<dbReference type="GO" id="GO:0043752">
    <property type="term" value="F:adenosylcobinamide kinase activity"/>
    <property type="evidence" value="ECO:0007669"/>
    <property type="project" value="InterPro"/>
</dbReference>
<dbReference type="Gene3D" id="3.40.50.300">
    <property type="entry name" value="P-loop containing nucleotide triphosphate hydrolases"/>
    <property type="match status" value="1"/>
</dbReference>
<dbReference type="EMBL" id="CP035042">
    <property type="protein sequence ID" value="QHC50701.1"/>
    <property type="molecule type" value="Genomic_DNA"/>
</dbReference>
<protein>
    <submittedName>
        <fullName evidence="1">Adenosylcobinamide kinase</fullName>
    </submittedName>
</protein>
<name>A0A6I6SN79_9GAMM</name>
<dbReference type="UniPathway" id="UPA00148">
    <property type="reaction ID" value="UER00236"/>
</dbReference>
<keyword evidence="1" id="KW-0808">Transferase</keyword>
<evidence type="ECO:0000313" key="2">
    <source>
        <dbReference type="Proteomes" id="UP000464013"/>
    </source>
</evidence>
<dbReference type="AlphaFoldDB" id="A0A6I6SN79"/>
<dbReference type="Proteomes" id="UP000464013">
    <property type="component" value="Chromosome"/>
</dbReference>
<dbReference type="KEGG" id="htx:EKK97_15500"/>
<dbReference type="InterPro" id="IPR003203">
    <property type="entry name" value="CobU/CobP"/>
</dbReference>
<dbReference type="OrthoDB" id="9788370at2"/>
<dbReference type="SUPFAM" id="SSF52540">
    <property type="entry name" value="P-loop containing nucleoside triphosphate hydrolases"/>
    <property type="match status" value="1"/>
</dbReference>
<dbReference type="GO" id="GO:0000166">
    <property type="term" value="F:nucleotide binding"/>
    <property type="evidence" value="ECO:0007669"/>
    <property type="project" value="InterPro"/>
</dbReference>
<sequence length="142" mass="16160">MQLFIGGTCAGKRGVVRQRFDAPHWHSAHARDRLEAWPSVADTACLVLEGWERWIGERLAAEPDDDRLRQAMVRELDALRAWEAEQGGQAVLILLEMGRGIVPLGLDNRRLRDLNGWLAQDTAARCERVWYVWNGLVKELSC</sequence>
<organism evidence="1 2">
    <name type="scientific">Billgrantia tianxiuensis</name>
    <dbReference type="NCBI Taxonomy" id="2497861"/>
    <lineage>
        <taxon>Bacteria</taxon>
        <taxon>Pseudomonadati</taxon>
        <taxon>Pseudomonadota</taxon>
        <taxon>Gammaproteobacteria</taxon>
        <taxon>Oceanospirillales</taxon>
        <taxon>Halomonadaceae</taxon>
        <taxon>Billgrantia</taxon>
    </lineage>
</organism>
<gene>
    <name evidence="1" type="ORF">EKK97_15500</name>
</gene>
<dbReference type="InterPro" id="IPR027417">
    <property type="entry name" value="P-loop_NTPase"/>
</dbReference>
<dbReference type="RefSeq" id="WP_159553208.1">
    <property type="nucleotide sequence ID" value="NZ_CP035042.1"/>
</dbReference>
<reference evidence="1 2" key="1">
    <citation type="submission" date="2019-01" db="EMBL/GenBank/DDBJ databases">
        <title>Complete genome of a denitifying bacterium Halomons sp. BC-M4-5.</title>
        <authorList>
            <person name="Wang L."/>
            <person name="Shao Z."/>
        </authorList>
    </citation>
    <scope>NUCLEOTIDE SEQUENCE [LARGE SCALE GENOMIC DNA]</scope>
    <source>
        <strain evidence="1 2">BC-M4-5</strain>
    </source>
</reference>
<dbReference type="Pfam" id="PF02283">
    <property type="entry name" value="CobU"/>
    <property type="match status" value="1"/>
</dbReference>
<keyword evidence="1" id="KW-0418">Kinase</keyword>
<evidence type="ECO:0000313" key="1">
    <source>
        <dbReference type="EMBL" id="QHC50701.1"/>
    </source>
</evidence>
<keyword evidence="2" id="KW-1185">Reference proteome</keyword>
<accession>A0A6I6SN79</accession>
<dbReference type="GO" id="GO:0009236">
    <property type="term" value="P:cobalamin biosynthetic process"/>
    <property type="evidence" value="ECO:0007669"/>
    <property type="project" value="UniProtKB-UniPathway"/>
</dbReference>